<dbReference type="InterPro" id="IPR005646">
    <property type="entry name" value="FapA"/>
</dbReference>
<dbReference type="PANTHER" id="PTHR38032">
    <property type="entry name" value="POLYMERASE-RELATED"/>
    <property type="match status" value="1"/>
</dbReference>
<dbReference type="RefSeq" id="WP_176968337.1">
    <property type="nucleotide sequence ID" value="NZ_FNPV01000005.1"/>
</dbReference>
<evidence type="ECO:0000259" key="3">
    <source>
        <dbReference type="Pfam" id="PF20250"/>
    </source>
</evidence>
<protein>
    <recommendedName>
        <fullName evidence="3">Flagellar Assembly Protein A N-terminal region domain-containing protein</fullName>
    </recommendedName>
</protein>
<dbReference type="InterPro" id="IPR046866">
    <property type="entry name" value="FapA_N"/>
</dbReference>
<evidence type="ECO:0000313" key="4">
    <source>
        <dbReference type="EMBL" id="SDY91041.1"/>
    </source>
</evidence>
<dbReference type="GO" id="GO:0000902">
    <property type="term" value="P:cell morphogenesis"/>
    <property type="evidence" value="ECO:0007669"/>
    <property type="project" value="InterPro"/>
</dbReference>
<dbReference type="Pfam" id="PF03961">
    <property type="entry name" value="FapA"/>
    <property type="match status" value="1"/>
</dbReference>
<dbReference type="SUPFAM" id="SSF63848">
    <property type="entry name" value="Cell-division inhibitor MinC, C-terminal domain"/>
    <property type="match status" value="1"/>
</dbReference>
<evidence type="ECO:0000313" key="5">
    <source>
        <dbReference type="Proteomes" id="UP000199230"/>
    </source>
</evidence>
<name>A0A1H3NQ51_9FIRM</name>
<accession>A0A1H3NQ51</accession>
<evidence type="ECO:0000256" key="1">
    <source>
        <dbReference type="SAM" id="Coils"/>
    </source>
</evidence>
<dbReference type="Proteomes" id="UP000199230">
    <property type="component" value="Unassembled WGS sequence"/>
</dbReference>
<reference evidence="4 5" key="1">
    <citation type="submission" date="2016-10" db="EMBL/GenBank/DDBJ databases">
        <authorList>
            <person name="de Groot N.N."/>
        </authorList>
    </citation>
    <scope>NUCLEOTIDE SEQUENCE [LARGE SCALE GENOMIC DNA]</scope>
    <source>
        <strain evidence="4 5">APO</strain>
    </source>
</reference>
<dbReference type="EMBL" id="FNPV01000005">
    <property type="protein sequence ID" value="SDY91041.1"/>
    <property type="molecule type" value="Genomic_DNA"/>
</dbReference>
<feature type="compositionally biased region" description="Basic and acidic residues" evidence="2">
    <location>
        <begin position="151"/>
        <end position="162"/>
    </location>
</feature>
<dbReference type="InterPro" id="IPR046865">
    <property type="entry name" value="FapA_b_solenoid"/>
</dbReference>
<dbReference type="Pfam" id="PF20250">
    <property type="entry name" value="FapA_N"/>
    <property type="match status" value="1"/>
</dbReference>
<evidence type="ECO:0000256" key="2">
    <source>
        <dbReference type="SAM" id="MobiDB-lite"/>
    </source>
</evidence>
<feature type="region of interest" description="Disordered" evidence="2">
    <location>
        <begin position="140"/>
        <end position="167"/>
    </location>
</feature>
<sequence>MIDINNSNNDENENVDGAVSIEIDPQKLKATMVLSAPEGDGKPVAFEEVNNEIKKAGITFGLYHQAIKDWVESQIVNEPLIIAEAKLPEDGKDGKVKFLFNIEGSKKISIQEDGSVDFKNLNLIQNVEAGQVLAEKIPATEGTPGTNVKGETIDQKPGKEPSFHAGKNTVMSDDGLKILAEIDGQALFRDGKITVSPVYDVPANVDNTTGNIRFKGKVIVRGNVKSGFSIEADGDIEVHGVVEGAILKSNGHIILNRGVQGNNQAELYSKGDLIAKYIENTKIVAGGNIEADCILHSVASSKKKIVIKGKRGLIVGGIVKATEEIEAKVIGSSMGTQTKIEVGIDPEIKEKYDKSQSKLKETLKNLDNLKKTIGILNKMSKNTSLPSDKKEMLVRSVKTYEVLKDQQIDLQEDIKAMTKEMENATKGKVHVSSTVHPGVKFAIYNATKHVYDDIAMCTLYYKEGDIVVGMYEK</sequence>
<gene>
    <name evidence="4" type="ORF">SAMN05192546_105231</name>
</gene>
<keyword evidence="5" id="KW-1185">Reference proteome</keyword>
<dbReference type="InterPro" id="IPR036145">
    <property type="entry name" value="MinC_C_sf"/>
</dbReference>
<feature type="coiled-coil region" evidence="1">
    <location>
        <begin position="352"/>
        <end position="420"/>
    </location>
</feature>
<proteinExistence type="predicted"/>
<dbReference type="PANTHER" id="PTHR38032:SF1">
    <property type="entry name" value="RNA-BINDING PROTEIN KHPB N-TERMINAL DOMAIN-CONTAINING PROTEIN"/>
    <property type="match status" value="1"/>
</dbReference>
<dbReference type="STRING" id="159292.SAMN05192546_105231"/>
<keyword evidence="1" id="KW-0175">Coiled coil</keyword>
<dbReference type="AlphaFoldDB" id="A0A1H3NQ51"/>
<feature type="domain" description="Flagellar Assembly Protein A N-terminal region" evidence="3">
    <location>
        <begin position="19"/>
        <end position="190"/>
    </location>
</feature>
<organism evidence="4 5">
    <name type="scientific">Tindallia californiensis</name>
    <dbReference type="NCBI Taxonomy" id="159292"/>
    <lineage>
        <taxon>Bacteria</taxon>
        <taxon>Bacillati</taxon>
        <taxon>Bacillota</taxon>
        <taxon>Clostridia</taxon>
        <taxon>Peptostreptococcales</taxon>
        <taxon>Tindalliaceae</taxon>
        <taxon>Tindallia</taxon>
    </lineage>
</organism>